<dbReference type="Proteomes" id="UP001217417">
    <property type="component" value="Unassembled WGS sequence"/>
</dbReference>
<dbReference type="RefSeq" id="XP_056043513.1">
    <property type="nucleotide sequence ID" value="XM_056187881.1"/>
</dbReference>
<dbReference type="Pfam" id="PF13839">
    <property type="entry name" value="PC-Esterase"/>
    <property type="match status" value="1"/>
</dbReference>
<accession>A0AAD7QRD3</accession>
<dbReference type="GO" id="GO:0016740">
    <property type="term" value="F:transferase activity"/>
    <property type="evidence" value="ECO:0007669"/>
    <property type="project" value="InterPro"/>
</dbReference>
<proteinExistence type="inferred from homology"/>
<name>A0AAD7QRD3_9ASCO</name>
<gene>
    <name evidence="3" type="ORF">POJ06DRAFT_255298</name>
</gene>
<reference evidence="3" key="1">
    <citation type="submission" date="2023-03" db="EMBL/GenBank/DDBJ databases">
        <title>Near-Complete genome sequence of Lipomyces tetrasporous NRRL Y-64009, an oleaginous yeast capable of growing on lignocellulosic hydrolysates.</title>
        <authorList>
            <consortium name="Lawrence Berkeley National Laboratory"/>
            <person name="Jagtap S.S."/>
            <person name="Liu J.-J."/>
            <person name="Walukiewicz H.E."/>
            <person name="Pangilinan J."/>
            <person name="Lipzen A."/>
            <person name="Ahrendt S."/>
            <person name="Koriabine M."/>
            <person name="Cobaugh K."/>
            <person name="Salamov A."/>
            <person name="Yoshinaga Y."/>
            <person name="Ng V."/>
            <person name="Daum C."/>
            <person name="Grigoriev I.V."/>
            <person name="Slininger P.J."/>
            <person name="Dien B.S."/>
            <person name="Jin Y.-S."/>
            <person name="Rao C.V."/>
        </authorList>
    </citation>
    <scope>NUCLEOTIDE SEQUENCE</scope>
    <source>
        <strain evidence="3">NRRL Y-64009</strain>
    </source>
</reference>
<evidence type="ECO:0000313" key="3">
    <source>
        <dbReference type="EMBL" id="KAJ8100063.1"/>
    </source>
</evidence>
<keyword evidence="4" id="KW-1185">Reference proteome</keyword>
<dbReference type="AlphaFoldDB" id="A0AAD7QRD3"/>
<sequence>MQAVSGRLQLFIVAIVAIAIIALAALFTQPFAPSIIAIDAPPVLPQITDRRDSNRPSSRSKVSLGNRYQCVNPYSRQGFIWMEDKSSENDTSWVPFYEGMLQEKFSQIWDDKSESVDPTIDNVRYYPDIVPPSDLLKSAPTTWMQLMMRHRTLRKAIAKTKTEEDETAGLQSHDKMQLRQLGEQLSWVRGRRILIVGDSVDEDLAANMCEMLGSSLEYRKGSDSKEHATAICSVQEWNLTIVHWQIACVGNSCPSESSNPTVKPVAIEDRWQQHFLPTADTAIGANGISPDLVILQTGLWDVQYFVNAHKERYHKETTNYSRVLTFRELVYYMQRVRYAIYKLRALYGDHVPIIYRSISLKNVEDGDTPAVNLDQAARFACREVDVEVMEFGHIVRGYYSFYADDVHIKRGPLTVLWANMVFWYLFRSQGGVEVRGELVKMPEINGTAAESWGLCHDVYMNDPK</sequence>
<organism evidence="3 4">
    <name type="scientific">Lipomyces tetrasporus</name>
    <dbReference type="NCBI Taxonomy" id="54092"/>
    <lineage>
        <taxon>Eukaryota</taxon>
        <taxon>Fungi</taxon>
        <taxon>Dikarya</taxon>
        <taxon>Ascomycota</taxon>
        <taxon>Saccharomycotina</taxon>
        <taxon>Lipomycetes</taxon>
        <taxon>Lipomycetales</taxon>
        <taxon>Lipomycetaceae</taxon>
        <taxon>Lipomyces</taxon>
    </lineage>
</organism>
<dbReference type="EMBL" id="JARPMG010000006">
    <property type="protein sequence ID" value="KAJ8100063.1"/>
    <property type="molecule type" value="Genomic_DNA"/>
</dbReference>
<evidence type="ECO:0000313" key="4">
    <source>
        <dbReference type="Proteomes" id="UP001217417"/>
    </source>
</evidence>
<comment type="caution">
    <text evidence="3">The sequence shown here is derived from an EMBL/GenBank/DDBJ whole genome shotgun (WGS) entry which is preliminary data.</text>
</comment>
<evidence type="ECO:0000259" key="2">
    <source>
        <dbReference type="Pfam" id="PF13839"/>
    </source>
</evidence>
<evidence type="ECO:0000256" key="1">
    <source>
        <dbReference type="ARBA" id="ARBA00007727"/>
    </source>
</evidence>
<dbReference type="GeneID" id="80883047"/>
<protein>
    <recommendedName>
        <fullName evidence="2">Trichome birefringence-like C-terminal domain-containing protein</fullName>
    </recommendedName>
</protein>
<dbReference type="InterPro" id="IPR026057">
    <property type="entry name" value="TBL_C"/>
</dbReference>
<feature type="domain" description="Trichome birefringence-like C-terminal" evidence="2">
    <location>
        <begin position="185"/>
        <end position="367"/>
    </location>
</feature>
<comment type="similarity">
    <text evidence="1">Belongs to the PC-esterase family. TBL subfamily.</text>
</comment>